<dbReference type="Proteomes" id="UP000242188">
    <property type="component" value="Unassembled WGS sequence"/>
</dbReference>
<keyword evidence="3" id="KW-1185">Reference proteome</keyword>
<gene>
    <name evidence="2" type="ORF">KP79_PYT25259</name>
</gene>
<name>A0A210PNT0_MIZYE</name>
<dbReference type="EMBL" id="NEDP02005572">
    <property type="protein sequence ID" value="OWF38141.1"/>
    <property type="molecule type" value="Genomic_DNA"/>
</dbReference>
<dbReference type="PANTHER" id="PTHR46375:SF3">
    <property type="entry name" value="KELCH REPEAT AND BTB DOMAIN-CONTAINING PROTEIN 13"/>
    <property type="match status" value="1"/>
</dbReference>
<accession>A0A210PNT0</accession>
<dbReference type="Pfam" id="PF01344">
    <property type="entry name" value="Kelch_1"/>
    <property type="match status" value="1"/>
</dbReference>
<proteinExistence type="predicted"/>
<dbReference type="SUPFAM" id="SSF117281">
    <property type="entry name" value="Kelch motif"/>
    <property type="match status" value="1"/>
</dbReference>
<evidence type="ECO:0000256" key="1">
    <source>
        <dbReference type="ARBA" id="ARBA00022441"/>
    </source>
</evidence>
<protein>
    <submittedName>
        <fullName evidence="2">Actin-binding protein IPP</fullName>
    </submittedName>
</protein>
<organism evidence="2 3">
    <name type="scientific">Mizuhopecten yessoensis</name>
    <name type="common">Japanese scallop</name>
    <name type="synonym">Patinopecten yessoensis</name>
    <dbReference type="NCBI Taxonomy" id="6573"/>
    <lineage>
        <taxon>Eukaryota</taxon>
        <taxon>Metazoa</taxon>
        <taxon>Spiralia</taxon>
        <taxon>Lophotrochozoa</taxon>
        <taxon>Mollusca</taxon>
        <taxon>Bivalvia</taxon>
        <taxon>Autobranchia</taxon>
        <taxon>Pteriomorphia</taxon>
        <taxon>Pectinida</taxon>
        <taxon>Pectinoidea</taxon>
        <taxon>Pectinidae</taxon>
        <taxon>Mizuhopecten</taxon>
    </lineage>
</organism>
<dbReference type="AlphaFoldDB" id="A0A210PNT0"/>
<reference evidence="2 3" key="1">
    <citation type="journal article" date="2017" name="Nat. Ecol. Evol.">
        <title>Scallop genome provides insights into evolution of bilaterian karyotype and development.</title>
        <authorList>
            <person name="Wang S."/>
            <person name="Zhang J."/>
            <person name="Jiao W."/>
            <person name="Li J."/>
            <person name="Xun X."/>
            <person name="Sun Y."/>
            <person name="Guo X."/>
            <person name="Huan P."/>
            <person name="Dong B."/>
            <person name="Zhang L."/>
            <person name="Hu X."/>
            <person name="Sun X."/>
            <person name="Wang J."/>
            <person name="Zhao C."/>
            <person name="Wang Y."/>
            <person name="Wang D."/>
            <person name="Huang X."/>
            <person name="Wang R."/>
            <person name="Lv J."/>
            <person name="Li Y."/>
            <person name="Zhang Z."/>
            <person name="Liu B."/>
            <person name="Lu W."/>
            <person name="Hui Y."/>
            <person name="Liang J."/>
            <person name="Zhou Z."/>
            <person name="Hou R."/>
            <person name="Li X."/>
            <person name="Liu Y."/>
            <person name="Li H."/>
            <person name="Ning X."/>
            <person name="Lin Y."/>
            <person name="Zhao L."/>
            <person name="Xing Q."/>
            <person name="Dou J."/>
            <person name="Li Y."/>
            <person name="Mao J."/>
            <person name="Guo H."/>
            <person name="Dou H."/>
            <person name="Li T."/>
            <person name="Mu C."/>
            <person name="Jiang W."/>
            <person name="Fu Q."/>
            <person name="Fu X."/>
            <person name="Miao Y."/>
            <person name="Liu J."/>
            <person name="Yu Q."/>
            <person name="Li R."/>
            <person name="Liao H."/>
            <person name="Li X."/>
            <person name="Kong Y."/>
            <person name="Jiang Z."/>
            <person name="Chourrout D."/>
            <person name="Li R."/>
            <person name="Bao Z."/>
        </authorList>
    </citation>
    <scope>NUCLEOTIDE SEQUENCE [LARGE SCALE GENOMIC DNA]</scope>
    <source>
        <strain evidence="2 3">PY_sf001</strain>
    </source>
</reference>
<dbReference type="InterPro" id="IPR006652">
    <property type="entry name" value="Kelch_1"/>
</dbReference>
<evidence type="ECO:0000313" key="3">
    <source>
        <dbReference type="Proteomes" id="UP000242188"/>
    </source>
</evidence>
<dbReference type="Gene3D" id="2.120.10.80">
    <property type="entry name" value="Kelch-type beta propeller"/>
    <property type="match status" value="1"/>
</dbReference>
<dbReference type="InterPro" id="IPR015915">
    <property type="entry name" value="Kelch-typ_b-propeller"/>
</dbReference>
<sequence length="125" mass="14241">MQLWKPCVIYVIIYPTLALEYSIHITPDHMVLNNVTHIGSESGTDGWEEIAPLSDKRSAPCMAAVNSHLYVIGGQKWTDRFSSYRHYCSNPVTLDSMECYDPRTDVWSKLPYMPMDRCRAAAVVL</sequence>
<dbReference type="PANTHER" id="PTHR46375">
    <property type="entry name" value="KELCH REPEAT AND BTB DOMAIN-CONTAINING PROTEIN 13-RELATED"/>
    <property type="match status" value="1"/>
</dbReference>
<comment type="caution">
    <text evidence="2">The sequence shown here is derived from an EMBL/GenBank/DDBJ whole genome shotgun (WGS) entry which is preliminary data.</text>
</comment>
<evidence type="ECO:0000313" key="2">
    <source>
        <dbReference type="EMBL" id="OWF38141.1"/>
    </source>
</evidence>
<dbReference type="STRING" id="6573.A0A210PNT0"/>
<keyword evidence="1" id="KW-0880">Kelch repeat</keyword>
<dbReference type="InterPro" id="IPR052392">
    <property type="entry name" value="Kelch-BTB_domain-containing"/>
</dbReference>